<evidence type="ECO:0000259" key="1">
    <source>
        <dbReference type="Pfam" id="PF03781"/>
    </source>
</evidence>
<evidence type="ECO:0000313" key="2">
    <source>
        <dbReference type="EMBL" id="QKG79494.1"/>
    </source>
</evidence>
<proteinExistence type="predicted"/>
<dbReference type="PANTHER" id="PTHR23150:SF19">
    <property type="entry name" value="FORMYLGLYCINE-GENERATING ENZYME"/>
    <property type="match status" value="1"/>
</dbReference>
<dbReference type="Proteomes" id="UP000500961">
    <property type="component" value="Chromosome"/>
</dbReference>
<organism evidence="2 3">
    <name type="scientific">Tenuifilum thalassicum</name>
    <dbReference type="NCBI Taxonomy" id="2590900"/>
    <lineage>
        <taxon>Bacteria</taxon>
        <taxon>Pseudomonadati</taxon>
        <taxon>Bacteroidota</taxon>
        <taxon>Bacteroidia</taxon>
        <taxon>Bacteroidales</taxon>
        <taxon>Tenuifilaceae</taxon>
        <taxon>Tenuifilum</taxon>
    </lineage>
</organism>
<feature type="domain" description="Sulfatase-modifying factor enzyme-like" evidence="1">
    <location>
        <begin position="62"/>
        <end position="351"/>
    </location>
</feature>
<dbReference type="AlphaFoldDB" id="A0A7D4AWJ9"/>
<dbReference type="Pfam" id="PF03781">
    <property type="entry name" value="FGE-sulfatase"/>
    <property type="match status" value="1"/>
</dbReference>
<gene>
    <name evidence="2" type="ORF">FHG85_04155</name>
</gene>
<sequence>MSLKYKTLFLAAAGIFGLNSCGMFGGGGGGTGNVSEKTGWNYNDPENGGFEVVTDWQPEAGPGLVFIEGGTFIMGRVEQDVMYDWNATPRRVTVTSFYMDETEISNVDWREYVHWIKRVYSEYPNVVKNALPDTLVWRSPLGYNEPFVTDYFRHPAYNDYPVVGVNWLQANDYCSWRTDRVNEQLLVDKGIIEFDLAQKGADVFTTEAYLSGQYEARVKKLLPSLDPEKPEGRHVRFSDGILLPKYRLPTEAEWEFAASGLVGNTYDERMVERRIYPWNGHNVRNPDPKVRGQLMANFVRGRGDYMGLAGNLNDENTFPGPVKSYWPNDYGLYCMAGNVNEWVLDVYRPLTYEDFDEVRPFRGNVFKTPYDKDGNYAKKDSLGRIPYREVTEEEAAERHNYNKAYYINYKDGDVASTLDFRDGATIKEKNSDRMYYQGDAQMKNAGMTTLINDHVRVYKGGSWKDRAYWLSPGARRFLDEKRSTNDLGFRCAMEAVGAQSARKRGERVGAR</sequence>
<dbReference type="InterPro" id="IPR042095">
    <property type="entry name" value="SUMF_sf"/>
</dbReference>
<name>A0A7D4AWJ9_9BACT</name>
<accession>A0A7D4AWJ9</accession>
<dbReference type="EMBL" id="CP041345">
    <property type="protein sequence ID" value="QKG79494.1"/>
    <property type="molecule type" value="Genomic_DNA"/>
</dbReference>
<evidence type="ECO:0000313" key="3">
    <source>
        <dbReference type="Proteomes" id="UP000500961"/>
    </source>
</evidence>
<reference evidence="2 3" key="1">
    <citation type="submission" date="2019-07" db="EMBL/GenBank/DDBJ databases">
        <title>Thalassofilum flectens gen. nov., sp. nov., a novel moderate thermophilic anaerobe from a shallow sea hot spring in Kunashir Island (Russia), representing a new family in the order Bacteroidales, and proposal of Thalassofilacea fam. nov.</title>
        <authorList>
            <person name="Kochetkova T.V."/>
            <person name="Podosokorskaya O.A."/>
            <person name="Novikov A."/>
            <person name="Elcheninov A.G."/>
            <person name="Toshchakov S.V."/>
            <person name="Kublanov I.V."/>
        </authorList>
    </citation>
    <scope>NUCLEOTIDE SEQUENCE [LARGE SCALE GENOMIC DNA]</scope>
    <source>
        <strain evidence="2 3">38-H</strain>
    </source>
</reference>
<dbReference type="KEGG" id="ttz:FHG85_04155"/>
<dbReference type="SUPFAM" id="SSF56436">
    <property type="entry name" value="C-type lectin-like"/>
    <property type="match status" value="1"/>
</dbReference>
<dbReference type="RefSeq" id="WP_173073284.1">
    <property type="nucleotide sequence ID" value="NZ_CP041345.1"/>
</dbReference>
<protein>
    <submittedName>
        <fullName evidence="2">SUMF1/EgtB/PvdOfamily nonheme iron enzyme</fullName>
    </submittedName>
</protein>
<dbReference type="GO" id="GO:0120147">
    <property type="term" value="F:formylglycine-generating oxidase activity"/>
    <property type="evidence" value="ECO:0007669"/>
    <property type="project" value="TreeGrafter"/>
</dbReference>
<dbReference type="InterPro" id="IPR016187">
    <property type="entry name" value="CTDL_fold"/>
</dbReference>
<dbReference type="PANTHER" id="PTHR23150">
    <property type="entry name" value="SULFATASE MODIFYING FACTOR 1, 2"/>
    <property type="match status" value="1"/>
</dbReference>
<dbReference type="Gene3D" id="3.90.1580.10">
    <property type="entry name" value="paralog of FGE (formylglycine-generating enzyme)"/>
    <property type="match status" value="1"/>
</dbReference>
<keyword evidence="3" id="KW-1185">Reference proteome</keyword>
<dbReference type="InterPro" id="IPR051043">
    <property type="entry name" value="Sulfatase_Mod_Factor_Kinase"/>
</dbReference>
<dbReference type="InterPro" id="IPR005532">
    <property type="entry name" value="SUMF_dom"/>
</dbReference>